<gene>
    <name evidence="1" type="ORF">QJV33_01645</name>
</gene>
<organism evidence="1 2">
    <name type="scientific">Commensalibacter nepenthis</name>
    <dbReference type="NCBI Taxonomy" id="3043872"/>
    <lineage>
        <taxon>Bacteria</taxon>
        <taxon>Pseudomonadati</taxon>
        <taxon>Pseudomonadota</taxon>
        <taxon>Alphaproteobacteria</taxon>
        <taxon>Acetobacterales</taxon>
        <taxon>Acetobacteraceae</taxon>
    </lineage>
</organism>
<reference evidence="1" key="1">
    <citation type="submission" date="2023-05" db="EMBL/GenBank/DDBJ databases">
        <title>Whole genome sequence of Commensalibacter sp.</title>
        <authorList>
            <person name="Charoenyingcharoen P."/>
            <person name="Yukphan P."/>
        </authorList>
    </citation>
    <scope>NUCLEOTIDE SEQUENCE</scope>
    <source>
        <strain evidence="1">TBRC 10068</strain>
    </source>
</reference>
<evidence type="ECO:0000313" key="1">
    <source>
        <dbReference type="EMBL" id="MDI2112003.1"/>
    </source>
</evidence>
<evidence type="ECO:0008006" key="3">
    <source>
        <dbReference type="Google" id="ProtNLM"/>
    </source>
</evidence>
<dbReference type="Proteomes" id="UP001431775">
    <property type="component" value="Unassembled WGS sequence"/>
</dbReference>
<dbReference type="EMBL" id="JASBAN010000001">
    <property type="protein sequence ID" value="MDI2112003.1"/>
    <property type="molecule type" value="Genomic_DNA"/>
</dbReference>
<proteinExistence type="predicted"/>
<keyword evidence="2" id="KW-1185">Reference proteome</keyword>
<dbReference type="RefSeq" id="WP_281461680.1">
    <property type="nucleotide sequence ID" value="NZ_JASBAN010000001.1"/>
</dbReference>
<accession>A0ABT6Q529</accession>
<protein>
    <recommendedName>
        <fullName evidence="3">Alpha/beta hydrolase</fullName>
    </recommendedName>
</protein>
<name>A0ABT6Q529_9PROT</name>
<evidence type="ECO:0000313" key="2">
    <source>
        <dbReference type="Proteomes" id="UP001431775"/>
    </source>
</evidence>
<comment type="caution">
    <text evidence="1">The sequence shown here is derived from an EMBL/GenBank/DDBJ whole genome shotgun (WGS) entry which is preliminary data.</text>
</comment>
<sequence>MIIYEGKELFLHHHEGNTDYIIISFLGAHETNIAKETFFLKPIVEKYNISCLGITPKVDNYYLHSDMHEIISLCNDITKNYKKIILIGQSVAGYAVIKYSKQLNADVVLALAPRATLDQEICTVTDETVKIASALTPEQVKETTIKKDDLQGEIFIVYDPLSRSHWLDKEHIGLLKEQIPHVNFIVTYFTEHLIIFHLLGSQVFKSIIDSLVSGNKQNIVQTINYVRRHHITNIESKVLLLTEKYPYLIYKMLTSQSMSKVRNNHRLFNNNTLILKLCFCLTNKGYQQESSQLLQSIFISKTGNLENFFKPNQQLRCLNPYPYLISFHGNFLVYNYNTNKVETAINLDEKPNCAPIQLYNQNGRIKLVCIHHGYLFELEYYDNMSFNLTSLTNDPIPNQIKLTFSGYMIFIHTSDKKHYIGVNANGSIHYATKPQGWESFTAIPAIYSSENTKQHSLSFNVNNHNITISIQ</sequence>